<proteinExistence type="predicted"/>
<name>A0A7M2WUH8_9BACT</name>
<feature type="transmembrane region" description="Helical" evidence="1">
    <location>
        <begin position="86"/>
        <end position="109"/>
    </location>
</feature>
<dbReference type="KEGG" id="hbs:IPV69_23490"/>
<protein>
    <submittedName>
        <fullName evidence="2">Uncharacterized protein</fullName>
    </submittedName>
</protein>
<organism evidence="2 3">
    <name type="scientific">Humisphaera borealis</name>
    <dbReference type="NCBI Taxonomy" id="2807512"/>
    <lineage>
        <taxon>Bacteria</taxon>
        <taxon>Pseudomonadati</taxon>
        <taxon>Planctomycetota</taxon>
        <taxon>Phycisphaerae</taxon>
        <taxon>Tepidisphaerales</taxon>
        <taxon>Tepidisphaeraceae</taxon>
        <taxon>Humisphaera</taxon>
    </lineage>
</organism>
<keyword evidence="1" id="KW-1133">Transmembrane helix</keyword>
<dbReference type="EMBL" id="CP063458">
    <property type="protein sequence ID" value="QOV89146.1"/>
    <property type="molecule type" value="Genomic_DNA"/>
</dbReference>
<evidence type="ECO:0000313" key="2">
    <source>
        <dbReference type="EMBL" id="QOV89146.1"/>
    </source>
</evidence>
<keyword evidence="1" id="KW-0472">Membrane</keyword>
<dbReference type="AlphaFoldDB" id="A0A7M2WUH8"/>
<evidence type="ECO:0000313" key="3">
    <source>
        <dbReference type="Proteomes" id="UP000593765"/>
    </source>
</evidence>
<feature type="transmembrane region" description="Helical" evidence="1">
    <location>
        <begin position="28"/>
        <end position="49"/>
    </location>
</feature>
<dbReference type="Proteomes" id="UP000593765">
    <property type="component" value="Chromosome"/>
</dbReference>
<feature type="transmembrane region" description="Helical" evidence="1">
    <location>
        <begin position="58"/>
        <end position="80"/>
    </location>
</feature>
<sequence>MPSLTSMFAFVTAGQSPAMPRATARRVVVAVVGALLVTGASILAILTLVQKPDWTRGLIAAGVVSALASALSLIPLLWGVRRTLNAAVAGYFLAMGVRLAVSIGGAMLAVHAGGYPQTPTLLLMAVFYVTVLAAESLVVAAATWTMK</sequence>
<accession>A0A7M2WUH8</accession>
<keyword evidence="3" id="KW-1185">Reference proteome</keyword>
<reference evidence="2 3" key="1">
    <citation type="submission" date="2020-10" db="EMBL/GenBank/DDBJ databases">
        <title>Wide distribution of Phycisphaera-like planctomycetes from WD2101 soil group in peatlands and genome analysis of the first cultivated representative.</title>
        <authorList>
            <person name="Dedysh S.N."/>
            <person name="Beletsky A.V."/>
            <person name="Ivanova A."/>
            <person name="Kulichevskaya I.S."/>
            <person name="Suzina N.E."/>
            <person name="Philippov D.A."/>
            <person name="Rakitin A.L."/>
            <person name="Mardanov A.V."/>
            <person name="Ravin N.V."/>
        </authorList>
    </citation>
    <scope>NUCLEOTIDE SEQUENCE [LARGE SCALE GENOMIC DNA]</scope>
    <source>
        <strain evidence="2 3">M1803</strain>
    </source>
</reference>
<evidence type="ECO:0000256" key="1">
    <source>
        <dbReference type="SAM" id="Phobius"/>
    </source>
</evidence>
<gene>
    <name evidence="2" type="ORF">IPV69_23490</name>
</gene>
<feature type="transmembrane region" description="Helical" evidence="1">
    <location>
        <begin position="121"/>
        <end position="144"/>
    </location>
</feature>
<keyword evidence="1" id="KW-0812">Transmembrane</keyword>